<accession>A0A2G5S9V2</accession>
<organism evidence="2 3">
    <name type="scientific">Caenorhabditis nigoni</name>
    <dbReference type="NCBI Taxonomy" id="1611254"/>
    <lineage>
        <taxon>Eukaryota</taxon>
        <taxon>Metazoa</taxon>
        <taxon>Ecdysozoa</taxon>
        <taxon>Nematoda</taxon>
        <taxon>Chromadorea</taxon>
        <taxon>Rhabditida</taxon>
        <taxon>Rhabditina</taxon>
        <taxon>Rhabditomorpha</taxon>
        <taxon>Rhabditoidea</taxon>
        <taxon>Rhabditidae</taxon>
        <taxon>Peloderinae</taxon>
        <taxon>Caenorhabditis</taxon>
    </lineage>
</organism>
<dbReference type="STRING" id="1611254.A0A2G5S9V2"/>
<proteinExistence type="predicted"/>
<keyword evidence="1" id="KW-0732">Signal</keyword>
<evidence type="ECO:0000313" key="2">
    <source>
        <dbReference type="EMBL" id="PIC11790.1"/>
    </source>
</evidence>
<gene>
    <name evidence="2" type="ORF">B9Z55_028848</name>
</gene>
<feature type="chain" id="PRO_5013848685" evidence="1">
    <location>
        <begin position="20"/>
        <end position="75"/>
    </location>
</feature>
<dbReference type="AlphaFoldDB" id="A0A2G5S9V2"/>
<evidence type="ECO:0000256" key="1">
    <source>
        <dbReference type="SAM" id="SignalP"/>
    </source>
</evidence>
<dbReference type="Proteomes" id="UP000230233">
    <property type="component" value="Unassembled WGS sequence"/>
</dbReference>
<keyword evidence="3" id="KW-1185">Reference proteome</keyword>
<reference evidence="3" key="1">
    <citation type="submission" date="2017-10" db="EMBL/GenBank/DDBJ databases">
        <title>Rapid genome shrinkage in a self-fertile nematode reveals novel sperm competition proteins.</title>
        <authorList>
            <person name="Yin D."/>
            <person name="Schwarz E.M."/>
            <person name="Thomas C.G."/>
            <person name="Felde R.L."/>
            <person name="Korf I.F."/>
            <person name="Cutter A.D."/>
            <person name="Schartner C.M."/>
            <person name="Ralston E.J."/>
            <person name="Meyer B.J."/>
            <person name="Haag E.S."/>
        </authorList>
    </citation>
    <scope>NUCLEOTIDE SEQUENCE [LARGE SCALE GENOMIC DNA]</scope>
    <source>
        <strain evidence="3">JU1422</strain>
    </source>
</reference>
<dbReference type="EMBL" id="PDUG01000042">
    <property type="protein sequence ID" value="PIC11790.1"/>
    <property type="molecule type" value="Genomic_DNA"/>
</dbReference>
<sequence>MLFFKSFFLLLVFFSVVISAKKRAINTKIQKTTVDSVKVYVEEHASRLKKNVNNAPAKKSEKIDCDVTYQTITLK</sequence>
<evidence type="ECO:0000313" key="3">
    <source>
        <dbReference type="Proteomes" id="UP000230233"/>
    </source>
</evidence>
<feature type="signal peptide" evidence="1">
    <location>
        <begin position="1"/>
        <end position="19"/>
    </location>
</feature>
<comment type="caution">
    <text evidence="2">The sequence shown here is derived from an EMBL/GenBank/DDBJ whole genome shotgun (WGS) entry which is preliminary data.</text>
</comment>
<name>A0A2G5S9V2_9PELO</name>
<protein>
    <submittedName>
        <fullName evidence="2">Uncharacterized protein</fullName>
    </submittedName>
</protein>